<dbReference type="Pfam" id="PF00117">
    <property type="entry name" value="GATase"/>
    <property type="match status" value="1"/>
</dbReference>
<organism evidence="2 3">
    <name type="scientific">Pedobacter yulinensis</name>
    <dbReference type="NCBI Taxonomy" id="2126353"/>
    <lineage>
        <taxon>Bacteria</taxon>
        <taxon>Pseudomonadati</taxon>
        <taxon>Bacteroidota</taxon>
        <taxon>Sphingobacteriia</taxon>
        <taxon>Sphingobacteriales</taxon>
        <taxon>Sphingobacteriaceae</taxon>
        <taxon>Pedobacter</taxon>
    </lineage>
</organism>
<keyword evidence="3" id="KW-1185">Reference proteome</keyword>
<sequence length="279" mass="30849">MSEKTEKRVRLAIIDLNNGVPNQGLRGIENIVRAYPAGGESELDVQIFDLRKKGEIPGIGHDIYIASGGPGSPFDGEDQPWQAAFFGLIDQVLQFNAGHGPKKSMFFICYAFQLACRKFETGTLSRRRSNAFGVSPVCMTSSGRSEPCFAGLPDPFYAIDSRDWQVLGARIADLESRGMQVLAIEKSRPHIDLERCAMAIRFTPELLGTQFHPEADPSSVKLHLQQEPRRSAIAAARGQEKYNDMLHRLDDPGGICLTQQTILPRFLDRALAALHTQPA</sequence>
<dbReference type="EMBL" id="PYLS01000001">
    <property type="protein sequence ID" value="PST84784.1"/>
    <property type="molecule type" value="Genomic_DNA"/>
</dbReference>
<dbReference type="SUPFAM" id="SSF52317">
    <property type="entry name" value="Class I glutamine amidotransferase-like"/>
    <property type="match status" value="1"/>
</dbReference>
<evidence type="ECO:0000313" key="3">
    <source>
        <dbReference type="Proteomes" id="UP000240912"/>
    </source>
</evidence>
<dbReference type="InterPro" id="IPR029062">
    <property type="entry name" value="Class_I_gatase-like"/>
</dbReference>
<dbReference type="Proteomes" id="UP000240912">
    <property type="component" value="Unassembled WGS sequence"/>
</dbReference>
<gene>
    <name evidence="2" type="ORF">C7T94_01270</name>
</gene>
<dbReference type="AlphaFoldDB" id="A0A2T3HQQ0"/>
<feature type="domain" description="Glutamine amidotransferase" evidence="1">
    <location>
        <begin position="40"/>
        <end position="219"/>
    </location>
</feature>
<name>A0A2T3HQQ0_9SPHI</name>
<dbReference type="PROSITE" id="PS51273">
    <property type="entry name" value="GATASE_TYPE_1"/>
    <property type="match status" value="1"/>
</dbReference>
<reference evidence="2 3" key="1">
    <citation type="submission" date="2018-03" db="EMBL/GenBank/DDBJ databases">
        <authorList>
            <person name="Keele B.F."/>
        </authorList>
    </citation>
    <scope>NUCLEOTIDE SEQUENCE [LARGE SCALE GENOMIC DNA]</scope>
    <source>
        <strain evidence="2 3">YL28-9</strain>
    </source>
</reference>
<dbReference type="RefSeq" id="WP_107212892.1">
    <property type="nucleotide sequence ID" value="NZ_KZ686268.1"/>
</dbReference>
<protein>
    <submittedName>
        <fullName evidence="2">GMP synthase</fullName>
    </submittedName>
</protein>
<dbReference type="InterPro" id="IPR017926">
    <property type="entry name" value="GATASE"/>
</dbReference>
<evidence type="ECO:0000259" key="1">
    <source>
        <dbReference type="Pfam" id="PF00117"/>
    </source>
</evidence>
<evidence type="ECO:0000313" key="2">
    <source>
        <dbReference type="EMBL" id="PST84784.1"/>
    </source>
</evidence>
<comment type="caution">
    <text evidence="2">The sequence shown here is derived from an EMBL/GenBank/DDBJ whole genome shotgun (WGS) entry which is preliminary data.</text>
</comment>
<dbReference type="OrthoDB" id="639921at2"/>
<accession>A0A2T3HQQ0</accession>
<proteinExistence type="predicted"/>
<dbReference type="Gene3D" id="3.40.50.880">
    <property type="match status" value="1"/>
</dbReference>